<dbReference type="SMART" id="SM00020">
    <property type="entry name" value="Tryp_SPc"/>
    <property type="match status" value="1"/>
</dbReference>
<dbReference type="AlphaFoldDB" id="A0A1W0WE30"/>
<dbReference type="Pfam" id="PF00089">
    <property type="entry name" value="Trypsin"/>
    <property type="match status" value="1"/>
</dbReference>
<evidence type="ECO:0000313" key="6">
    <source>
        <dbReference type="Proteomes" id="UP000192578"/>
    </source>
</evidence>
<keyword evidence="5" id="KW-0378">Hydrolase</keyword>
<name>A0A1W0WE30_HYPEX</name>
<feature type="signal peptide" evidence="3">
    <location>
        <begin position="1"/>
        <end position="21"/>
    </location>
</feature>
<keyword evidence="6" id="KW-1185">Reference proteome</keyword>
<dbReference type="InterPro" id="IPR009003">
    <property type="entry name" value="Peptidase_S1_PA"/>
</dbReference>
<dbReference type="PROSITE" id="PS50240">
    <property type="entry name" value="TRYPSIN_DOM"/>
    <property type="match status" value="1"/>
</dbReference>
<dbReference type="Proteomes" id="UP000192578">
    <property type="component" value="Unassembled WGS sequence"/>
</dbReference>
<proteinExistence type="inferred from homology"/>
<dbReference type="GO" id="GO:0004252">
    <property type="term" value="F:serine-type endopeptidase activity"/>
    <property type="evidence" value="ECO:0007669"/>
    <property type="project" value="InterPro"/>
</dbReference>
<gene>
    <name evidence="5" type="ORF">BV898_12327</name>
</gene>
<organism evidence="5 6">
    <name type="scientific">Hypsibius exemplaris</name>
    <name type="common">Freshwater tardigrade</name>
    <dbReference type="NCBI Taxonomy" id="2072580"/>
    <lineage>
        <taxon>Eukaryota</taxon>
        <taxon>Metazoa</taxon>
        <taxon>Ecdysozoa</taxon>
        <taxon>Tardigrada</taxon>
        <taxon>Eutardigrada</taxon>
        <taxon>Parachela</taxon>
        <taxon>Hypsibioidea</taxon>
        <taxon>Hypsibiidae</taxon>
        <taxon>Hypsibius</taxon>
    </lineage>
</organism>
<dbReference type="CDD" id="cd00190">
    <property type="entry name" value="Tryp_SPc"/>
    <property type="match status" value="1"/>
</dbReference>
<dbReference type="PANTHER" id="PTHR24256">
    <property type="entry name" value="TRYPTASE-RELATED"/>
    <property type="match status" value="1"/>
</dbReference>
<accession>A0A1W0WE30</accession>
<dbReference type="OrthoDB" id="6261922at2759"/>
<reference evidence="6" key="1">
    <citation type="submission" date="2017-01" db="EMBL/GenBank/DDBJ databases">
        <title>Comparative genomics of anhydrobiosis in the tardigrade Hypsibius dujardini.</title>
        <authorList>
            <person name="Yoshida Y."/>
            <person name="Koutsovoulos G."/>
            <person name="Laetsch D."/>
            <person name="Stevens L."/>
            <person name="Kumar S."/>
            <person name="Horikawa D."/>
            <person name="Ishino K."/>
            <person name="Komine S."/>
            <person name="Tomita M."/>
            <person name="Blaxter M."/>
            <person name="Arakawa K."/>
        </authorList>
    </citation>
    <scope>NUCLEOTIDE SEQUENCE [LARGE SCALE GENOMIC DNA]</scope>
    <source>
        <strain evidence="6">Z151</strain>
    </source>
</reference>
<evidence type="ECO:0000256" key="1">
    <source>
        <dbReference type="ARBA" id="ARBA00023157"/>
    </source>
</evidence>
<feature type="domain" description="Peptidase S1" evidence="4">
    <location>
        <begin position="142"/>
        <end position="395"/>
    </location>
</feature>
<keyword evidence="3" id="KW-0732">Signal</keyword>
<feature type="chain" id="PRO_5010717134" evidence="3">
    <location>
        <begin position="22"/>
        <end position="406"/>
    </location>
</feature>
<comment type="similarity">
    <text evidence="2">Belongs to the peptidase S1 family. CLIP subfamily.</text>
</comment>
<sequence>MGTSFWIVPLGLCLLGRHVNSQGGLACTATDVYGVSQPNGICFDSNFAQAQCAAFGATVAPFGTCATGFSCCYVGGGVNPSLTTTTFNPLNPGGTGNVCGVSLQNRLNPGLGGGITPAPSVDPFGVINPRDTDKPPLRFSRILGGTPVTDMTRYCWIAAIYAGNTYIASGAIINANWIITSGNAVKNYRNVNPNPFVTSQTLTVRLGQTSSAASTGTAYPVQSVQLHPSFRLMGAGYPVADVALLQIQTGIDFNANPTLCGACLPDPTVSVVGERCHAAGYGVTAENTAVTDGQLRAVLLPFIPRPVCDLIYRQILRTPNYVTDATSLCAGGEAGKDTCLKDGGAPLSCISVARPYYVVAGLSSWGNGCGRSGTPSVYADLSNQQTLTWIRTTAGLSFPAPTGIVG</sequence>
<dbReference type="InterPro" id="IPR043504">
    <property type="entry name" value="Peptidase_S1_PA_chymotrypsin"/>
</dbReference>
<dbReference type="GO" id="GO:0006508">
    <property type="term" value="P:proteolysis"/>
    <property type="evidence" value="ECO:0007669"/>
    <property type="project" value="UniProtKB-KW"/>
</dbReference>
<dbReference type="InterPro" id="IPR001254">
    <property type="entry name" value="Trypsin_dom"/>
</dbReference>
<evidence type="ECO:0000259" key="4">
    <source>
        <dbReference type="PROSITE" id="PS50240"/>
    </source>
</evidence>
<keyword evidence="5" id="KW-0645">Protease</keyword>
<comment type="caution">
    <text evidence="5">The sequence shown here is derived from an EMBL/GenBank/DDBJ whole genome shotgun (WGS) entry which is preliminary data.</text>
</comment>
<evidence type="ECO:0000313" key="5">
    <source>
        <dbReference type="EMBL" id="OQV13475.1"/>
    </source>
</evidence>
<dbReference type="EMBL" id="MTYJ01000123">
    <property type="protein sequence ID" value="OQV13475.1"/>
    <property type="molecule type" value="Genomic_DNA"/>
</dbReference>
<dbReference type="InterPro" id="IPR051487">
    <property type="entry name" value="Ser/Thr_Proteases_Immune/Dev"/>
</dbReference>
<dbReference type="Gene3D" id="2.40.10.10">
    <property type="entry name" value="Trypsin-like serine proteases"/>
    <property type="match status" value="1"/>
</dbReference>
<keyword evidence="1" id="KW-1015">Disulfide bond</keyword>
<evidence type="ECO:0000256" key="2">
    <source>
        <dbReference type="ARBA" id="ARBA00024195"/>
    </source>
</evidence>
<dbReference type="SUPFAM" id="SSF50494">
    <property type="entry name" value="Trypsin-like serine proteases"/>
    <property type="match status" value="1"/>
</dbReference>
<protein>
    <submittedName>
        <fullName evidence="5">Serine protease 38</fullName>
    </submittedName>
</protein>
<evidence type="ECO:0000256" key="3">
    <source>
        <dbReference type="SAM" id="SignalP"/>
    </source>
</evidence>